<dbReference type="Gene3D" id="3.10.50.40">
    <property type="match status" value="1"/>
</dbReference>
<evidence type="ECO:0000259" key="1">
    <source>
        <dbReference type="Pfam" id="PF13145"/>
    </source>
</evidence>
<evidence type="ECO:0000313" key="3">
    <source>
        <dbReference type="Proteomes" id="UP000809621"/>
    </source>
</evidence>
<proteinExistence type="predicted"/>
<name>A0ABS2HI84_9VIBR</name>
<accession>A0ABS2HI84</accession>
<dbReference type="InterPro" id="IPR046357">
    <property type="entry name" value="PPIase_dom_sf"/>
</dbReference>
<dbReference type="InterPro" id="IPR000297">
    <property type="entry name" value="PPIase_PpiC"/>
</dbReference>
<organism evidence="2 3">
    <name type="scientific">Vibrio ulleungensis</name>
    <dbReference type="NCBI Taxonomy" id="2807619"/>
    <lineage>
        <taxon>Bacteria</taxon>
        <taxon>Pseudomonadati</taxon>
        <taxon>Pseudomonadota</taxon>
        <taxon>Gammaproteobacteria</taxon>
        <taxon>Vibrionales</taxon>
        <taxon>Vibrionaceae</taxon>
        <taxon>Vibrio</taxon>
    </lineage>
</organism>
<dbReference type="Proteomes" id="UP000809621">
    <property type="component" value="Unassembled WGS sequence"/>
</dbReference>
<dbReference type="SUPFAM" id="SSF109998">
    <property type="entry name" value="Triger factor/SurA peptide-binding domain-like"/>
    <property type="match status" value="1"/>
</dbReference>
<dbReference type="EMBL" id="JAFEUM010000003">
    <property type="protein sequence ID" value="MBM7036744.1"/>
    <property type="molecule type" value="Genomic_DNA"/>
</dbReference>
<reference evidence="2 3" key="1">
    <citation type="submission" date="2021-02" db="EMBL/GenBank/DDBJ databases">
        <authorList>
            <person name="Park J.-S."/>
        </authorList>
    </citation>
    <scope>NUCLEOTIDE SEQUENCE [LARGE SCALE GENOMIC DNA]</scope>
    <source>
        <strain evidence="2 3">188UL20-2</strain>
    </source>
</reference>
<sequence length="267" mass="30922">MESKFKIWNEPLIHFLLIGGLIFGADRLLIPEQKELIIVDKNNIDFLVKKREDMTLSTLSDQEVDALVTAYVDDEILYREAYRRGLNVGDTRMRHNMILKMRGLLVSEISVPTDEDLKTYYEQNRKKYSTPELVELQHLFFSESSRVPEGLLESLHNNPEKPTKGDLHRPTLGQTTLQRAKSELTDLFGIDAAKALAEADSNQWMGPFTSNQGIHFVRRERIIPPTAASYEDIEDYLIMDWEITEARKLIQIELANVRENYKIVVER</sequence>
<comment type="caution">
    <text evidence="2">The sequence shown here is derived from an EMBL/GenBank/DDBJ whole genome shotgun (WGS) entry which is preliminary data.</text>
</comment>
<feature type="domain" description="PpiC" evidence="1">
    <location>
        <begin position="112"/>
        <end position="235"/>
    </location>
</feature>
<dbReference type="Gene3D" id="1.10.4030.10">
    <property type="entry name" value="Porin chaperone SurA, peptide-binding domain"/>
    <property type="match status" value="1"/>
</dbReference>
<evidence type="ECO:0000313" key="2">
    <source>
        <dbReference type="EMBL" id="MBM7036744.1"/>
    </source>
</evidence>
<dbReference type="InterPro" id="IPR027304">
    <property type="entry name" value="Trigger_fact/SurA_dom_sf"/>
</dbReference>
<gene>
    <name evidence="2" type="ORF">JQC93_10060</name>
</gene>
<keyword evidence="2" id="KW-0413">Isomerase</keyword>
<keyword evidence="3" id="KW-1185">Reference proteome</keyword>
<dbReference type="GO" id="GO:0016853">
    <property type="term" value="F:isomerase activity"/>
    <property type="evidence" value="ECO:0007669"/>
    <property type="project" value="UniProtKB-KW"/>
</dbReference>
<dbReference type="RefSeq" id="WP_205158302.1">
    <property type="nucleotide sequence ID" value="NZ_JAFEUM010000003.1"/>
</dbReference>
<protein>
    <submittedName>
        <fullName evidence="2">Peptidyl-prolyl cis-trans isomerase</fullName>
    </submittedName>
</protein>
<dbReference type="Pfam" id="PF13145">
    <property type="entry name" value="Rotamase_2"/>
    <property type="match status" value="1"/>
</dbReference>